<protein>
    <recommendedName>
        <fullName evidence="3">Protein kinase domain-containing protein</fullName>
    </recommendedName>
</protein>
<reference evidence="4 5" key="1">
    <citation type="submission" date="2018-11" db="EMBL/GenBank/DDBJ databases">
        <authorList>
            <consortium name="Pathogen Informatics"/>
        </authorList>
    </citation>
    <scope>NUCLEOTIDE SEQUENCE [LARGE SCALE GENOMIC DNA]</scope>
</reference>
<feature type="domain" description="Protein kinase" evidence="3">
    <location>
        <begin position="16"/>
        <end position="278"/>
    </location>
</feature>
<dbReference type="InParanoid" id="A0A3P7ED33"/>
<dbReference type="EMBL" id="UYWW01012168">
    <property type="protein sequence ID" value="VDM19203.1"/>
    <property type="molecule type" value="Genomic_DNA"/>
</dbReference>
<evidence type="ECO:0000256" key="2">
    <source>
        <dbReference type="SAM" id="MobiDB-lite"/>
    </source>
</evidence>
<dbReference type="InterPro" id="IPR017441">
    <property type="entry name" value="Protein_kinase_ATP_BS"/>
</dbReference>
<keyword evidence="1" id="KW-0067">ATP-binding</keyword>
<name>A0A3P7ED33_WUCBA</name>
<keyword evidence="1" id="KW-0547">Nucleotide-binding</keyword>
<dbReference type="PROSITE" id="PS50011">
    <property type="entry name" value="PROTEIN_KINASE_DOM"/>
    <property type="match status" value="1"/>
</dbReference>
<dbReference type="InterPro" id="IPR011009">
    <property type="entry name" value="Kinase-like_dom_sf"/>
</dbReference>
<dbReference type="GO" id="GO:0004672">
    <property type="term" value="F:protein kinase activity"/>
    <property type="evidence" value="ECO:0007669"/>
    <property type="project" value="InterPro"/>
</dbReference>
<feature type="region of interest" description="Disordered" evidence="2">
    <location>
        <begin position="330"/>
        <end position="360"/>
    </location>
</feature>
<dbReference type="Pfam" id="PF00069">
    <property type="entry name" value="Pkinase"/>
    <property type="match status" value="1"/>
</dbReference>
<dbReference type="OrthoDB" id="5979581at2759"/>
<dbReference type="Proteomes" id="UP000270924">
    <property type="component" value="Unassembled WGS sequence"/>
</dbReference>
<dbReference type="SMART" id="SM00220">
    <property type="entry name" value="S_TKc"/>
    <property type="match status" value="1"/>
</dbReference>
<dbReference type="FunCoup" id="A0A3P7ED33">
    <property type="interactions" value="93"/>
</dbReference>
<feature type="binding site" evidence="1">
    <location>
        <position position="43"/>
    </location>
    <ligand>
        <name>ATP</name>
        <dbReference type="ChEBI" id="CHEBI:30616"/>
    </ligand>
</feature>
<dbReference type="SUPFAM" id="SSF56112">
    <property type="entry name" value="Protein kinase-like (PK-like)"/>
    <property type="match status" value="1"/>
</dbReference>
<evidence type="ECO:0000259" key="3">
    <source>
        <dbReference type="PROSITE" id="PS50011"/>
    </source>
</evidence>
<dbReference type="OMA" id="KLPWRNM"/>
<evidence type="ECO:0000313" key="5">
    <source>
        <dbReference type="Proteomes" id="UP000270924"/>
    </source>
</evidence>
<dbReference type="InterPro" id="IPR000719">
    <property type="entry name" value="Prot_kinase_dom"/>
</dbReference>
<keyword evidence="5" id="KW-1185">Reference proteome</keyword>
<evidence type="ECO:0000256" key="1">
    <source>
        <dbReference type="PROSITE-ProRule" id="PRU10141"/>
    </source>
</evidence>
<evidence type="ECO:0000313" key="4">
    <source>
        <dbReference type="EMBL" id="VDM19203.1"/>
    </source>
</evidence>
<proteinExistence type="predicted"/>
<dbReference type="PANTHER" id="PTHR11909">
    <property type="entry name" value="CASEIN KINASE-RELATED"/>
    <property type="match status" value="1"/>
</dbReference>
<dbReference type="AlphaFoldDB" id="A0A3P7ED33"/>
<dbReference type="GO" id="GO:0005524">
    <property type="term" value="F:ATP binding"/>
    <property type="evidence" value="ECO:0007669"/>
    <property type="project" value="UniProtKB-UniRule"/>
</dbReference>
<feature type="compositionally biased region" description="Basic and acidic residues" evidence="2">
    <location>
        <begin position="341"/>
        <end position="360"/>
    </location>
</feature>
<dbReference type="InterPro" id="IPR050235">
    <property type="entry name" value="CK1_Ser-Thr_kinase"/>
</dbReference>
<accession>A0A3P7ED33</accession>
<organism evidence="4 5">
    <name type="scientific">Wuchereria bancrofti</name>
    <dbReference type="NCBI Taxonomy" id="6293"/>
    <lineage>
        <taxon>Eukaryota</taxon>
        <taxon>Metazoa</taxon>
        <taxon>Ecdysozoa</taxon>
        <taxon>Nematoda</taxon>
        <taxon>Chromadorea</taxon>
        <taxon>Rhabditida</taxon>
        <taxon>Spirurina</taxon>
        <taxon>Spiruromorpha</taxon>
        <taxon>Filarioidea</taxon>
        <taxon>Onchocercidae</taxon>
        <taxon>Wuchereria</taxon>
    </lineage>
</organism>
<sequence>MGELVQLEIGSIVEGWKIDGKLGEGAFGAVYVCSKDNKKYALKVESVHEKVGFLKMELTVLSKLKEQDRLRHFCTIEDKGRHKDFFYIVMTMVGKSLQVNVTSEIMQELRLEAQNKKFSLGTAISVGIKCLEALEDLHNIGYLHRDVKPGNFAIGRPEVKELRNVYVLDFGMARLYIHEDGTMRNPRALTGFRGTVKYAPLSAHILRELCRKDDVESWLYMVVELTNGKLPWRNMTEINAIGVSKKQCRKDKGIKKLFGGCPRKYIEILQICDKTKFFDTPDYEKIYSLMRNAIQDTRSQEYPYDWEKPTPVMESDEHGADLLSQYKSTVMGAPTAAQSPPRKEAVDKADKEINVEPKAS</sequence>
<dbReference type="Gene3D" id="1.10.510.10">
    <property type="entry name" value="Transferase(Phosphotransferase) domain 1"/>
    <property type="match status" value="1"/>
</dbReference>
<gene>
    <name evidence="4" type="ORF">WBA_LOCUS10391</name>
</gene>
<dbReference type="PROSITE" id="PS00107">
    <property type="entry name" value="PROTEIN_KINASE_ATP"/>
    <property type="match status" value="1"/>
</dbReference>